<dbReference type="GO" id="GO:0007399">
    <property type="term" value="P:nervous system development"/>
    <property type="evidence" value="ECO:0007669"/>
    <property type="project" value="UniProtKB-KW"/>
</dbReference>
<evidence type="ECO:0000256" key="22">
    <source>
        <dbReference type="ARBA" id="ARBA00023306"/>
    </source>
</evidence>
<dbReference type="PROSITE" id="PS00741">
    <property type="entry name" value="DH_1"/>
    <property type="match status" value="1"/>
</dbReference>
<dbReference type="CDD" id="cd01229">
    <property type="entry name" value="PH_Ect2"/>
    <property type="match status" value="1"/>
</dbReference>
<dbReference type="RefSeq" id="XP_044944572.1">
    <property type="nucleotide sequence ID" value="XM_045088637.1"/>
</dbReference>
<name>A0A8U0SKM9_MUSPF</name>
<dbReference type="CTD" id="1894"/>
<keyword evidence="12" id="KW-0344">Guanine-nucleotide releasing factor</keyword>
<feature type="domain" description="BRCT" evidence="27">
    <location>
        <begin position="145"/>
        <end position="220"/>
    </location>
</feature>
<evidence type="ECO:0000256" key="16">
    <source>
        <dbReference type="ARBA" id="ARBA00022902"/>
    </source>
</evidence>
<accession>A0A8U0SKM9</accession>
<dbReference type="GO" id="GO:0005096">
    <property type="term" value="F:GTPase activator activity"/>
    <property type="evidence" value="ECO:0007669"/>
    <property type="project" value="InterPro"/>
</dbReference>
<dbReference type="GO" id="GO:0005085">
    <property type="term" value="F:guanyl-nucleotide exchange factor activity"/>
    <property type="evidence" value="ECO:0007669"/>
    <property type="project" value="UniProtKB-KW"/>
</dbReference>
<feature type="compositionally biased region" description="Polar residues" evidence="25">
    <location>
        <begin position="373"/>
        <end position="389"/>
    </location>
</feature>
<evidence type="ECO:0000256" key="17">
    <source>
        <dbReference type="ARBA" id="ARBA00022927"/>
    </source>
</evidence>
<evidence type="ECO:0000256" key="25">
    <source>
        <dbReference type="SAM" id="MobiDB-lite"/>
    </source>
</evidence>
<dbReference type="Gene3D" id="2.30.29.30">
    <property type="entry name" value="Pleckstrin-homology domain (PH domain)/Phosphotyrosine-binding domain (PTB)"/>
    <property type="match status" value="1"/>
</dbReference>
<evidence type="ECO:0000313" key="28">
    <source>
        <dbReference type="Proteomes" id="UP000000715"/>
    </source>
</evidence>
<keyword evidence="19" id="KW-0007">Acetylation</keyword>
<keyword evidence="20" id="KW-0206">Cytoskeleton</keyword>
<evidence type="ECO:0000256" key="24">
    <source>
        <dbReference type="ARBA" id="ARBA00075521"/>
    </source>
</evidence>
<dbReference type="SUPFAM" id="SSF52113">
    <property type="entry name" value="BRCT domain"/>
    <property type="match status" value="2"/>
</dbReference>
<evidence type="ECO:0000256" key="19">
    <source>
        <dbReference type="ARBA" id="ARBA00022990"/>
    </source>
</evidence>
<evidence type="ECO:0000256" key="4">
    <source>
        <dbReference type="ARBA" id="ARBA00004435"/>
    </source>
</evidence>
<dbReference type="GO" id="GO:0005634">
    <property type="term" value="C:nucleus"/>
    <property type="evidence" value="ECO:0007669"/>
    <property type="project" value="UniProtKB-SubCell"/>
</dbReference>
<evidence type="ECO:0000256" key="14">
    <source>
        <dbReference type="ARBA" id="ARBA00022782"/>
    </source>
</evidence>
<dbReference type="SMART" id="SM00292">
    <property type="entry name" value="BRCT"/>
    <property type="match status" value="2"/>
</dbReference>
<dbReference type="GO" id="GO:0032154">
    <property type="term" value="C:cleavage furrow"/>
    <property type="evidence" value="ECO:0007669"/>
    <property type="project" value="UniProtKB-SubCell"/>
</dbReference>
<dbReference type="GO" id="GO:0000281">
    <property type="term" value="P:mitotic cytokinesis"/>
    <property type="evidence" value="ECO:0007669"/>
    <property type="project" value="TreeGrafter"/>
</dbReference>
<dbReference type="InterPro" id="IPR036420">
    <property type="entry name" value="BRCT_dom_sf"/>
</dbReference>
<dbReference type="InterPro" id="IPR001331">
    <property type="entry name" value="GDS_CDC24_CS"/>
</dbReference>
<dbReference type="GO" id="GO:0030496">
    <property type="term" value="C:midbody"/>
    <property type="evidence" value="ECO:0007669"/>
    <property type="project" value="UniProtKB-SubCell"/>
</dbReference>
<dbReference type="PANTHER" id="PTHR16777">
    <property type="entry name" value="PROTEIN ECT2"/>
    <property type="match status" value="1"/>
</dbReference>
<feature type="region of interest" description="Disordered" evidence="25">
    <location>
        <begin position="795"/>
        <end position="824"/>
    </location>
</feature>
<keyword evidence="11" id="KW-0132">Cell division</keyword>
<dbReference type="SUPFAM" id="SSF50729">
    <property type="entry name" value="PH domain-like"/>
    <property type="match status" value="1"/>
</dbReference>
<dbReference type="InterPro" id="IPR001357">
    <property type="entry name" value="BRCT_dom"/>
</dbReference>
<dbReference type="InterPro" id="IPR035899">
    <property type="entry name" value="DBL_dom_sf"/>
</dbReference>
<dbReference type="GO" id="GO:2000431">
    <property type="term" value="P:regulation of cytokinesis, actomyosin contractile ring assembly"/>
    <property type="evidence" value="ECO:0007669"/>
    <property type="project" value="InterPro"/>
</dbReference>
<evidence type="ECO:0000256" key="21">
    <source>
        <dbReference type="ARBA" id="ARBA00023242"/>
    </source>
</evidence>
<feature type="region of interest" description="Disordered" evidence="25">
    <location>
        <begin position="358"/>
        <end position="389"/>
    </location>
</feature>
<keyword evidence="6" id="KW-0796">Tight junction</keyword>
<keyword evidence="10" id="KW-0597">Phosphoprotein</keyword>
<evidence type="ECO:0000256" key="7">
    <source>
        <dbReference type="ARBA" id="ARBA00022448"/>
    </source>
</evidence>
<dbReference type="GO" id="GO:0005938">
    <property type="term" value="C:cell cortex"/>
    <property type="evidence" value="ECO:0007669"/>
    <property type="project" value="TreeGrafter"/>
</dbReference>
<dbReference type="SMART" id="SM00325">
    <property type="entry name" value="RhoGEF"/>
    <property type="match status" value="1"/>
</dbReference>
<dbReference type="GO" id="GO:0030154">
    <property type="term" value="P:cell differentiation"/>
    <property type="evidence" value="ECO:0007669"/>
    <property type="project" value="UniProtKB-KW"/>
</dbReference>
<dbReference type="InterPro" id="IPR049395">
    <property type="entry name" value="ECT2_PH"/>
</dbReference>
<dbReference type="GeneID" id="101676018"/>
<dbReference type="Pfam" id="PF00533">
    <property type="entry name" value="BRCT"/>
    <property type="match status" value="1"/>
</dbReference>
<dbReference type="FunFam" id="3.40.50.10190:FF:000016">
    <property type="entry name" value="protein ECT2 isoform X3"/>
    <property type="match status" value="1"/>
</dbReference>
<evidence type="ECO:0000256" key="18">
    <source>
        <dbReference type="ARBA" id="ARBA00022949"/>
    </source>
</evidence>
<keyword evidence="14" id="KW-0221">Differentiation</keyword>
<evidence type="ECO:0000256" key="12">
    <source>
        <dbReference type="ARBA" id="ARBA00022658"/>
    </source>
</evidence>
<sequence>MADNSVLTSTTGRTSLADSSIFDSKVTEISKENVFVGSASYVEEEMPQIETRMILVQEAGKQEELIKALKEIKVPFVKMESLEEFESLDSPEFENVFIVMDFQDSIFDELHKTDCRIIGPPVILNCAQKGEPLPFSCRPLYCTSMMNLVLCFTGFRKKEELVRLVTLVHHMGGVIRKDFNSKVTHLVANCTQGEKFRIAVSLGTPIMKSEWIYKAWERRNEQDFCASVDDFRNEFKVPPFQDCILSFLGFSDEEKTNMEEMTKMQGGNCLPVGDERCTHLVVEENVVKELPFEPSKKLYVVKQEWFWGSIQMDARAGETMYLYEKANTPELKKSVSLLSLNTPNSNRKRRRLKETLAQLSRETDMSPFPPQTPKSCTKSSKNSTPVPSKQSARWQVAKELYQTESNYVNILATIIQLFQVPLEEEGQRGGPILAPEEIKTIFGSIPDIFDVHMKIKDDLEDLIVNWDESKSIGDIFLKYSKDLVKTYPPFVNFFEMSKETIIKCEKQKPRFHAFLKINQAKPECGRQSLVELLIRPVQRLPSVALLLNDLKKHTAEENPDKSTLEKAIGSLKEVMTHINEDKRKTEAQKQIFDVVYEVDGCPANLLSSHRSLVQRVETISLGEHPCDRGEQVTLFLFNDCLEIARKRHKVIGTFRSPPGHTRPPASLKHIHLMPLSQIKKVLDIRETEDCHNAFALLVRPPTERANVLLSFQMTSEELPKENWLKMLCRHVANTICKADAENLIYSADPESFEVNTKDMDSTLSRASRAIKKTSKKVTRAFSFSKTPKRALRRALMTSQSSVEGRSPSSNDKHVMSRLSSTSSLAGIPSPSLVSLPSFFERRSHTLSRSTTHLI</sequence>
<evidence type="ECO:0000256" key="11">
    <source>
        <dbReference type="ARBA" id="ARBA00022618"/>
    </source>
</evidence>
<dbReference type="PANTHER" id="PTHR16777:SF2">
    <property type="entry name" value="PROTEIN ECT2"/>
    <property type="match status" value="1"/>
</dbReference>
<keyword evidence="8" id="KW-0963">Cytoplasm</keyword>
<dbReference type="GO" id="GO:0015031">
    <property type="term" value="P:protein transport"/>
    <property type="evidence" value="ECO:0007669"/>
    <property type="project" value="UniProtKB-KW"/>
</dbReference>
<keyword evidence="16" id="KW-0524">Neurogenesis</keyword>
<feature type="domain" description="BRCT" evidence="27">
    <location>
        <begin position="235"/>
        <end position="323"/>
    </location>
</feature>
<dbReference type="FunFam" id="3.40.50.10190:FF:000015">
    <property type="entry name" value="protein ECT2 isoform X1"/>
    <property type="match status" value="1"/>
</dbReference>
<feature type="domain" description="DH" evidence="26">
    <location>
        <begin position="392"/>
        <end position="581"/>
    </location>
</feature>
<dbReference type="GO" id="GO:0035556">
    <property type="term" value="P:intracellular signal transduction"/>
    <property type="evidence" value="ECO:0007669"/>
    <property type="project" value="InterPro"/>
</dbReference>
<evidence type="ECO:0000256" key="1">
    <source>
        <dbReference type="ARBA" id="ARBA00004123"/>
    </source>
</evidence>
<keyword evidence="9" id="KW-1017">Isopeptide bond</keyword>
<dbReference type="GO" id="GO:0005923">
    <property type="term" value="C:bicellular tight junction"/>
    <property type="evidence" value="ECO:0007669"/>
    <property type="project" value="UniProtKB-SubCell"/>
</dbReference>
<dbReference type="Pfam" id="PF00621">
    <property type="entry name" value="RhoGEF"/>
    <property type="match status" value="1"/>
</dbReference>
<evidence type="ECO:0000313" key="29">
    <source>
        <dbReference type="RefSeq" id="XP_044944572.1"/>
    </source>
</evidence>
<feature type="compositionally biased region" description="Polar residues" evidence="25">
    <location>
        <begin position="796"/>
        <end position="809"/>
    </location>
</feature>
<proteinExistence type="predicted"/>
<evidence type="ECO:0000256" key="9">
    <source>
        <dbReference type="ARBA" id="ARBA00022499"/>
    </source>
</evidence>
<keyword evidence="7" id="KW-0813">Transport</keyword>
<keyword evidence="13" id="KW-0677">Repeat</keyword>
<dbReference type="GO" id="GO:0005819">
    <property type="term" value="C:spindle"/>
    <property type="evidence" value="ECO:0007669"/>
    <property type="project" value="UniProtKB-SubCell"/>
</dbReference>
<dbReference type="Gene3D" id="3.40.50.10190">
    <property type="entry name" value="BRCT domain"/>
    <property type="match status" value="3"/>
</dbReference>
<evidence type="ECO:0000259" key="26">
    <source>
        <dbReference type="PROSITE" id="PS50010"/>
    </source>
</evidence>
<evidence type="ECO:0000256" key="2">
    <source>
        <dbReference type="ARBA" id="ARBA00004186"/>
    </source>
</evidence>
<evidence type="ECO:0000256" key="10">
    <source>
        <dbReference type="ARBA" id="ARBA00022553"/>
    </source>
</evidence>
<dbReference type="FunFam" id="2.30.29.30:FF:000162">
    <property type="entry name" value="protein ECT2 isoform X2"/>
    <property type="match status" value="1"/>
</dbReference>
<evidence type="ECO:0000256" key="3">
    <source>
        <dbReference type="ARBA" id="ARBA00004214"/>
    </source>
</evidence>
<organism evidence="28 29">
    <name type="scientific">Mustela putorius furo</name>
    <name type="common">European domestic ferret</name>
    <name type="synonym">Mustela furo</name>
    <dbReference type="NCBI Taxonomy" id="9669"/>
    <lineage>
        <taxon>Eukaryota</taxon>
        <taxon>Metazoa</taxon>
        <taxon>Chordata</taxon>
        <taxon>Craniata</taxon>
        <taxon>Vertebrata</taxon>
        <taxon>Euteleostomi</taxon>
        <taxon>Mammalia</taxon>
        <taxon>Eutheria</taxon>
        <taxon>Laurasiatheria</taxon>
        <taxon>Carnivora</taxon>
        <taxon>Caniformia</taxon>
        <taxon>Musteloidea</taxon>
        <taxon>Mustelidae</taxon>
        <taxon>Mustelinae</taxon>
        <taxon>Mustela</taxon>
    </lineage>
</organism>
<dbReference type="SUPFAM" id="SSF48065">
    <property type="entry name" value="DBL homology domain (DH-domain)"/>
    <property type="match status" value="1"/>
</dbReference>
<evidence type="ECO:0000256" key="5">
    <source>
        <dbReference type="ARBA" id="ARBA00004626"/>
    </source>
</evidence>
<comment type="subcellular location">
    <subcellularLocation>
        <location evidence="4">Cell junction</location>
        <location evidence="4">Tight junction</location>
    </subcellularLocation>
    <subcellularLocation>
        <location evidence="5">Cleavage furrow</location>
    </subcellularLocation>
    <subcellularLocation>
        <location evidence="2">Cytoplasm</location>
        <location evidence="2">Cytoskeleton</location>
        <location evidence="2">Spindle</location>
    </subcellularLocation>
    <subcellularLocation>
        <location evidence="3">Midbody</location>
    </subcellularLocation>
    <subcellularLocation>
        <location evidence="1">Nucleus</location>
    </subcellularLocation>
</comment>
<dbReference type="PROSITE" id="PS50172">
    <property type="entry name" value="BRCT"/>
    <property type="match status" value="2"/>
</dbReference>
<dbReference type="CDD" id="cd17733">
    <property type="entry name" value="BRCT_Ect2_rpt1"/>
    <property type="match status" value="1"/>
</dbReference>
<keyword evidence="22" id="KW-0131">Cell cycle</keyword>
<keyword evidence="18" id="KW-0965">Cell junction</keyword>
<dbReference type="InterPro" id="IPR049396">
    <property type="entry name" value="ECT2_BRCT0"/>
</dbReference>
<dbReference type="PROSITE" id="PS50010">
    <property type="entry name" value="DH_2"/>
    <property type="match status" value="1"/>
</dbReference>
<dbReference type="CDD" id="cd17732">
    <property type="entry name" value="BRCT_Ect2_rpt2"/>
    <property type="match status" value="1"/>
</dbReference>
<dbReference type="CDD" id="cd00160">
    <property type="entry name" value="RhoGEF"/>
    <property type="match status" value="1"/>
</dbReference>
<evidence type="ECO:0000256" key="20">
    <source>
        <dbReference type="ARBA" id="ARBA00023212"/>
    </source>
</evidence>
<dbReference type="Gene3D" id="1.20.900.10">
    <property type="entry name" value="Dbl homology (DH) domain"/>
    <property type="match status" value="1"/>
</dbReference>
<dbReference type="Pfam" id="PF12738">
    <property type="entry name" value="PTCB-BRCT"/>
    <property type="match status" value="1"/>
</dbReference>
<reference evidence="29" key="1">
    <citation type="submission" date="2025-08" db="UniProtKB">
        <authorList>
            <consortium name="RefSeq"/>
        </authorList>
    </citation>
    <scope>IDENTIFICATION</scope>
    <source>
        <tissue evidence="29">Brain</tissue>
    </source>
</reference>
<dbReference type="Pfam" id="PF21242">
    <property type="entry name" value="ECT2_PH"/>
    <property type="match status" value="1"/>
</dbReference>
<evidence type="ECO:0000259" key="27">
    <source>
        <dbReference type="PROSITE" id="PS50172"/>
    </source>
</evidence>
<evidence type="ECO:0000256" key="8">
    <source>
        <dbReference type="ARBA" id="ARBA00022490"/>
    </source>
</evidence>
<protein>
    <recommendedName>
        <fullName evidence="23">Protein ECT2</fullName>
    </recommendedName>
    <alternativeName>
        <fullName evidence="24">Epithelial cell-transforming sequence 2 oncogene</fullName>
    </alternativeName>
</protein>
<evidence type="ECO:0000256" key="13">
    <source>
        <dbReference type="ARBA" id="ARBA00022737"/>
    </source>
</evidence>
<dbReference type="InterPro" id="IPR026817">
    <property type="entry name" value="Ect2"/>
</dbReference>
<dbReference type="AlphaFoldDB" id="A0A8U0SKM9"/>
<dbReference type="Pfam" id="PF21243">
    <property type="entry name" value="ECT2_BRCT0"/>
    <property type="match status" value="1"/>
</dbReference>
<evidence type="ECO:0000256" key="6">
    <source>
        <dbReference type="ARBA" id="ARBA00022427"/>
    </source>
</evidence>
<gene>
    <name evidence="29" type="primary">ECT2</name>
</gene>
<evidence type="ECO:0000256" key="23">
    <source>
        <dbReference type="ARBA" id="ARBA00074354"/>
    </source>
</evidence>
<keyword evidence="17" id="KW-0653">Protein transport</keyword>
<keyword evidence="28" id="KW-1185">Reference proteome</keyword>
<keyword evidence="15" id="KW-0832">Ubl conjugation</keyword>
<dbReference type="InterPro" id="IPR000219">
    <property type="entry name" value="DH_dom"/>
</dbReference>
<keyword evidence="21" id="KW-0539">Nucleus</keyword>
<dbReference type="Proteomes" id="UP000000715">
    <property type="component" value="Unplaced"/>
</dbReference>
<dbReference type="FunFam" id="1.20.900.10:FF:000022">
    <property type="entry name" value="protein ECT2 isoform X1"/>
    <property type="match status" value="1"/>
</dbReference>
<evidence type="ECO:0000256" key="15">
    <source>
        <dbReference type="ARBA" id="ARBA00022843"/>
    </source>
</evidence>
<dbReference type="InterPro" id="IPR011993">
    <property type="entry name" value="PH-like_dom_sf"/>
</dbReference>